<dbReference type="OMA" id="QWSCKGN"/>
<organism evidence="2 3">
    <name type="scientific">Drosophila hydei</name>
    <name type="common">Fruit fly</name>
    <dbReference type="NCBI Taxonomy" id="7224"/>
    <lineage>
        <taxon>Eukaryota</taxon>
        <taxon>Metazoa</taxon>
        <taxon>Ecdysozoa</taxon>
        <taxon>Arthropoda</taxon>
        <taxon>Hexapoda</taxon>
        <taxon>Insecta</taxon>
        <taxon>Pterygota</taxon>
        <taxon>Neoptera</taxon>
        <taxon>Endopterygota</taxon>
        <taxon>Diptera</taxon>
        <taxon>Brachycera</taxon>
        <taxon>Muscomorpha</taxon>
        <taxon>Ephydroidea</taxon>
        <taxon>Drosophilidae</taxon>
        <taxon>Drosophila</taxon>
    </lineage>
</organism>
<dbReference type="RefSeq" id="XP_023169453.1">
    <property type="nucleotide sequence ID" value="XM_023313685.2"/>
</dbReference>
<protein>
    <submittedName>
        <fullName evidence="3">Uncharacterized protein LOC111598444</fullName>
    </submittedName>
</protein>
<feature type="signal peptide" evidence="1">
    <location>
        <begin position="1"/>
        <end position="18"/>
    </location>
</feature>
<reference evidence="3" key="1">
    <citation type="submission" date="2025-08" db="UniProtKB">
        <authorList>
            <consortium name="RefSeq"/>
        </authorList>
    </citation>
    <scope>IDENTIFICATION</scope>
    <source>
        <strain evidence="3">15085-1641.00</strain>
        <tissue evidence="3">Whole body</tissue>
    </source>
</reference>
<proteinExistence type="predicted"/>
<dbReference type="OrthoDB" id="7968486at2759"/>
<gene>
    <name evidence="3" type="primary">LOC111598444</name>
</gene>
<keyword evidence="2" id="KW-1185">Reference proteome</keyword>
<dbReference type="GeneID" id="111598444"/>
<evidence type="ECO:0000313" key="2">
    <source>
        <dbReference type="Proteomes" id="UP000504633"/>
    </source>
</evidence>
<evidence type="ECO:0000313" key="3">
    <source>
        <dbReference type="RefSeq" id="XP_023169453.1"/>
    </source>
</evidence>
<feature type="chain" id="PRO_5026861615" evidence="1">
    <location>
        <begin position="19"/>
        <end position="164"/>
    </location>
</feature>
<dbReference type="Proteomes" id="UP000504633">
    <property type="component" value="Unplaced"/>
</dbReference>
<name>A0A6J1LPB8_DROHY</name>
<dbReference type="AlphaFoldDB" id="A0A6J1LPB8"/>
<keyword evidence="1" id="KW-0732">Signal</keyword>
<dbReference type="KEGG" id="dhe:111598444"/>
<sequence>MFKLTICCMLIVVLGAAAQVVKKPTPVCVGRCTILDLKRTTAVCTRDARTNLCTKLRPCRLRERNCALRKLGMAPLRQTTLRQCANVQGIEGTARCAPIKVRSCIDKSCINQKPNSCWRTRDGRKLWLSICDARRVNCVNRKRPQLQLVRLQDIKCRIKPVITA</sequence>
<evidence type="ECO:0000256" key="1">
    <source>
        <dbReference type="SAM" id="SignalP"/>
    </source>
</evidence>
<accession>A0A6J1LPB8</accession>